<dbReference type="EC" id="5.4.99.12" evidence="4"/>
<dbReference type="SUPFAM" id="SSF55120">
    <property type="entry name" value="Pseudouridine synthase"/>
    <property type="match status" value="1"/>
</dbReference>
<dbReference type="InterPro" id="IPR001406">
    <property type="entry name" value="PsdUridine_synth_TruA"/>
</dbReference>
<dbReference type="AlphaFoldDB" id="A0A0R2S8Q2"/>
<dbReference type="PIRSF" id="PIRSF001430">
    <property type="entry name" value="tRNA_psdUrid_synth"/>
    <property type="match status" value="1"/>
</dbReference>
<gene>
    <name evidence="4 9" type="primary">truA</name>
    <name evidence="9" type="ORF">ABR69_07360</name>
</gene>
<dbReference type="InterPro" id="IPR020095">
    <property type="entry name" value="PsdUridine_synth_TruA_C"/>
</dbReference>
<dbReference type="GO" id="GO:0160147">
    <property type="term" value="F:tRNA pseudouridine(38-40) synthase activity"/>
    <property type="evidence" value="ECO:0007669"/>
    <property type="project" value="UniProtKB-EC"/>
</dbReference>
<evidence type="ECO:0000313" key="10">
    <source>
        <dbReference type="Proteomes" id="UP000051934"/>
    </source>
</evidence>
<keyword evidence="3 4" id="KW-0413">Isomerase</keyword>
<organism evidence="9 10">
    <name type="scientific">OM182 bacterium BACL3 MAG-120507-bin80</name>
    <dbReference type="NCBI Taxonomy" id="1655577"/>
    <lineage>
        <taxon>Bacteria</taxon>
        <taxon>Pseudomonadati</taxon>
        <taxon>Pseudomonadota</taxon>
        <taxon>Gammaproteobacteria</taxon>
        <taxon>OMG group</taxon>
        <taxon>OM182 clade</taxon>
    </lineage>
</organism>
<evidence type="ECO:0000256" key="3">
    <source>
        <dbReference type="ARBA" id="ARBA00023235"/>
    </source>
</evidence>
<dbReference type="EMBL" id="LIBB01000207">
    <property type="protein sequence ID" value="KRO71289.1"/>
    <property type="molecule type" value="Genomic_DNA"/>
</dbReference>
<feature type="active site" description="Nucleophile" evidence="4 5">
    <location>
        <position position="62"/>
    </location>
</feature>
<dbReference type="Pfam" id="PF01416">
    <property type="entry name" value="PseudoU_synth_1"/>
    <property type="match status" value="2"/>
</dbReference>
<dbReference type="InterPro" id="IPR020094">
    <property type="entry name" value="TruA/RsuA/RluB/E/F_N"/>
</dbReference>
<dbReference type="NCBIfam" id="TIGR00071">
    <property type="entry name" value="hisT_truA"/>
    <property type="match status" value="1"/>
</dbReference>
<dbReference type="HAMAP" id="MF_00171">
    <property type="entry name" value="TruA"/>
    <property type="match status" value="1"/>
</dbReference>
<dbReference type="InterPro" id="IPR020097">
    <property type="entry name" value="PsdUridine_synth_TruA_a/b_dom"/>
</dbReference>
<feature type="domain" description="Pseudouridine synthase I TruA alpha/beta" evidence="8">
    <location>
        <begin position="9"/>
        <end position="113"/>
    </location>
</feature>
<dbReference type="FunFam" id="3.30.70.580:FF:000001">
    <property type="entry name" value="tRNA pseudouridine synthase A"/>
    <property type="match status" value="1"/>
</dbReference>
<protein>
    <recommendedName>
        <fullName evidence="4">tRNA pseudouridine synthase A</fullName>
        <ecNumber evidence="4">5.4.99.12</ecNumber>
    </recommendedName>
    <alternativeName>
        <fullName evidence="4">tRNA pseudouridine(38-40) synthase</fullName>
    </alternativeName>
    <alternativeName>
        <fullName evidence="4">tRNA pseudouridylate synthase I</fullName>
    </alternativeName>
    <alternativeName>
        <fullName evidence="4">tRNA-uridine isomerase I</fullName>
    </alternativeName>
</protein>
<keyword evidence="2 4" id="KW-0819">tRNA processing</keyword>
<evidence type="ECO:0000256" key="1">
    <source>
        <dbReference type="ARBA" id="ARBA00009375"/>
    </source>
</evidence>
<dbReference type="Proteomes" id="UP000051934">
    <property type="component" value="Unassembled WGS sequence"/>
</dbReference>
<comment type="subunit">
    <text evidence="4">Homodimer.</text>
</comment>
<dbReference type="CDD" id="cd02570">
    <property type="entry name" value="PseudoU_synth_EcTruA"/>
    <property type="match status" value="1"/>
</dbReference>
<reference evidence="9 10" key="1">
    <citation type="submission" date="2015-10" db="EMBL/GenBank/DDBJ databases">
        <title>Metagenome-Assembled Genomes uncover a global brackish microbiome.</title>
        <authorList>
            <person name="Hugerth L.W."/>
            <person name="Larsson J."/>
            <person name="Alneberg J."/>
            <person name="Lindh M.V."/>
            <person name="Legrand C."/>
            <person name="Pinhassi J."/>
            <person name="Andersson A.F."/>
        </authorList>
    </citation>
    <scope>NUCLEOTIDE SEQUENCE [LARGE SCALE GENOMIC DNA]</scope>
    <source>
        <strain evidence="9">BACL4 MAG-120507-bin80</strain>
    </source>
</reference>
<name>A0A0R2S8Q2_9GAMM</name>
<comment type="catalytic activity">
    <reaction evidence="4 7">
        <text>uridine(38/39/40) in tRNA = pseudouridine(38/39/40) in tRNA</text>
        <dbReference type="Rhea" id="RHEA:22376"/>
        <dbReference type="Rhea" id="RHEA-COMP:10085"/>
        <dbReference type="Rhea" id="RHEA-COMP:10087"/>
        <dbReference type="ChEBI" id="CHEBI:65314"/>
        <dbReference type="ChEBI" id="CHEBI:65315"/>
        <dbReference type="EC" id="5.4.99.12"/>
    </reaction>
</comment>
<evidence type="ECO:0000256" key="2">
    <source>
        <dbReference type="ARBA" id="ARBA00022694"/>
    </source>
</evidence>
<dbReference type="PANTHER" id="PTHR11142">
    <property type="entry name" value="PSEUDOURIDYLATE SYNTHASE"/>
    <property type="match status" value="1"/>
</dbReference>
<dbReference type="InterPro" id="IPR020103">
    <property type="entry name" value="PsdUridine_synth_cat_dom_sf"/>
</dbReference>
<feature type="domain" description="Pseudouridine synthase I TruA alpha/beta" evidence="8">
    <location>
        <begin position="153"/>
        <end position="255"/>
    </location>
</feature>
<dbReference type="Gene3D" id="3.30.70.660">
    <property type="entry name" value="Pseudouridine synthase I, catalytic domain, C-terminal subdomain"/>
    <property type="match status" value="1"/>
</dbReference>
<comment type="caution">
    <text evidence="4">Lacks conserved residue(s) required for the propagation of feature annotation.</text>
</comment>
<sequence>MEKCRIALAIEYDGSRYNGWQRQSAAGSKGNTSVVTVQQEVEKALSTVAAQTVSVTCAGRTDAGVHATSQVVHFECAQDRGEKAWTRGVNSLLPRSIRVLWAREVDNGFNARFSAEARRYHYVIYTRKQASAILEGRVTHIPFKLDVEAMDSAAQALLGEQDFTSFRAAGCQSSTPNRNVHKVTVSSHNDFVLIDIEANAFLQHMVRNIAGSLLVIGRGQKPVTWIAELLALRNRCEAAMTAAPHGLYLVQVKYPPSSGLPVGVLAPPFVDIDALSTLARTTQKE</sequence>
<dbReference type="GO" id="GO:0031119">
    <property type="term" value="P:tRNA pseudouridine synthesis"/>
    <property type="evidence" value="ECO:0007669"/>
    <property type="project" value="UniProtKB-UniRule"/>
</dbReference>
<dbReference type="Gene3D" id="3.30.70.580">
    <property type="entry name" value="Pseudouridine synthase I, catalytic domain, N-terminal subdomain"/>
    <property type="match status" value="1"/>
</dbReference>
<evidence type="ECO:0000313" key="9">
    <source>
        <dbReference type="EMBL" id="KRO71289.1"/>
    </source>
</evidence>
<comment type="similarity">
    <text evidence="1 4 7">Belongs to the tRNA pseudouridine synthase TruA family.</text>
</comment>
<accession>A0A0R2S8Q2</accession>
<proteinExistence type="inferred from homology"/>
<evidence type="ECO:0000256" key="5">
    <source>
        <dbReference type="PIRSR" id="PIRSR001430-1"/>
    </source>
</evidence>
<comment type="caution">
    <text evidence="9">The sequence shown here is derived from an EMBL/GenBank/DDBJ whole genome shotgun (WGS) entry which is preliminary data.</text>
</comment>
<evidence type="ECO:0000256" key="6">
    <source>
        <dbReference type="PIRSR" id="PIRSR001430-2"/>
    </source>
</evidence>
<evidence type="ECO:0000256" key="7">
    <source>
        <dbReference type="RuleBase" id="RU003792"/>
    </source>
</evidence>
<dbReference type="GO" id="GO:0003723">
    <property type="term" value="F:RNA binding"/>
    <property type="evidence" value="ECO:0007669"/>
    <property type="project" value="InterPro"/>
</dbReference>
<evidence type="ECO:0000259" key="8">
    <source>
        <dbReference type="Pfam" id="PF01416"/>
    </source>
</evidence>
<evidence type="ECO:0000256" key="4">
    <source>
        <dbReference type="HAMAP-Rule" id="MF_00171"/>
    </source>
</evidence>
<feature type="binding site" evidence="4 6">
    <location>
        <position position="120"/>
    </location>
    <ligand>
        <name>substrate</name>
    </ligand>
</feature>
<dbReference type="PANTHER" id="PTHR11142:SF0">
    <property type="entry name" value="TRNA PSEUDOURIDINE SYNTHASE-LIKE 1"/>
    <property type="match status" value="1"/>
</dbReference>
<comment type="function">
    <text evidence="4">Formation of pseudouridine at positions 38, 39 and 40 in the anticodon stem and loop of transfer RNAs.</text>
</comment>